<protein>
    <recommendedName>
        <fullName evidence="6">4Fe-4S Mo/W bis-MGD-type domain-containing protein</fullName>
    </recommendedName>
</protein>
<dbReference type="AlphaFoldDB" id="A0A1P8KE50"/>
<dbReference type="InterPro" id="IPR050123">
    <property type="entry name" value="Prok_molybdopt-oxidoreductase"/>
</dbReference>
<dbReference type="STRING" id="1484693.RS694_18460"/>
<reference evidence="7 8" key="1">
    <citation type="submission" date="2017-01" db="EMBL/GenBank/DDBJ databases">
        <authorList>
            <person name="Mah S.A."/>
            <person name="Swanson W.J."/>
            <person name="Moy G.W."/>
            <person name="Vacquier V.D."/>
        </authorList>
    </citation>
    <scope>NUCLEOTIDE SEQUENCE [LARGE SCALE GENOMIC DNA]</scope>
    <source>
        <strain evidence="7 8">DSM 22694</strain>
    </source>
</reference>
<dbReference type="SUPFAM" id="SSF50692">
    <property type="entry name" value="ADC-like"/>
    <property type="match status" value="1"/>
</dbReference>
<dbReference type="Gene3D" id="2.20.25.90">
    <property type="entry name" value="ADC-like domains"/>
    <property type="match status" value="1"/>
</dbReference>
<gene>
    <name evidence="7" type="ORF">RS694_18460</name>
</gene>
<evidence type="ECO:0000256" key="4">
    <source>
        <dbReference type="ARBA" id="ARBA00023004"/>
    </source>
</evidence>
<feature type="domain" description="4Fe-4S Mo/W bis-MGD-type" evidence="6">
    <location>
        <begin position="2"/>
        <end position="58"/>
    </location>
</feature>
<keyword evidence="2" id="KW-0479">Metal-binding</keyword>
<dbReference type="InterPro" id="IPR006657">
    <property type="entry name" value="MoPterin_dinucl-bd_dom"/>
</dbReference>
<dbReference type="PROSITE" id="PS51669">
    <property type="entry name" value="4FE4S_MOW_BIS_MGD"/>
    <property type="match status" value="1"/>
</dbReference>
<dbReference type="GO" id="GO:0043546">
    <property type="term" value="F:molybdopterin cofactor binding"/>
    <property type="evidence" value="ECO:0007669"/>
    <property type="project" value="InterPro"/>
</dbReference>
<evidence type="ECO:0000313" key="7">
    <source>
        <dbReference type="EMBL" id="APW44310.1"/>
    </source>
</evidence>
<dbReference type="Gene3D" id="2.40.40.20">
    <property type="match status" value="1"/>
</dbReference>
<evidence type="ECO:0000313" key="8">
    <source>
        <dbReference type="Proteomes" id="UP000186110"/>
    </source>
</evidence>
<dbReference type="GO" id="GO:0045333">
    <property type="term" value="P:cellular respiration"/>
    <property type="evidence" value="ECO:0007669"/>
    <property type="project" value="UniProtKB-ARBA"/>
</dbReference>
<dbReference type="GO" id="GO:0016491">
    <property type="term" value="F:oxidoreductase activity"/>
    <property type="evidence" value="ECO:0007669"/>
    <property type="project" value="UniProtKB-KW"/>
</dbReference>
<evidence type="ECO:0000256" key="5">
    <source>
        <dbReference type="ARBA" id="ARBA00023014"/>
    </source>
</evidence>
<dbReference type="GO" id="GO:0051539">
    <property type="term" value="F:4 iron, 4 sulfur cluster binding"/>
    <property type="evidence" value="ECO:0007669"/>
    <property type="project" value="UniProtKB-KW"/>
</dbReference>
<proteinExistence type="predicted"/>
<dbReference type="Pfam" id="PF04879">
    <property type="entry name" value="Molybdop_Fe4S4"/>
    <property type="match status" value="1"/>
</dbReference>
<dbReference type="Pfam" id="PF01568">
    <property type="entry name" value="Molydop_binding"/>
    <property type="match status" value="1"/>
</dbReference>
<keyword evidence="4" id="KW-0408">Iron</keyword>
<dbReference type="KEGG" id="rsb:RS694_18460"/>
<dbReference type="Proteomes" id="UP000186110">
    <property type="component" value="Chromosome"/>
</dbReference>
<name>A0A1P8KE50_9BURK</name>
<evidence type="ECO:0000256" key="3">
    <source>
        <dbReference type="ARBA" id="ARBA00023002"/>
    </source>
</evidence>
<keyword evidence="1" id="KW-0004">4Fe-4S</keyword>
<dbReference type="Gene3D" id="3.40.50.740">
    <property type="match status" value="1"/>
</dbReference>
<dbReference type="eggNOG" id="COG0243">
    <property type="taxonomic scope" value="Bacteria"/>
</dbReference>
<evidence type="ECO:0000256" key="1">
    <source>
        <dbReference type="ARBA" id="ARBA00022485"/>
    </source>
</evidence>
<dbReference type="Gene3D" id="3.40.228.10">
    <property type="entry name" value="Dimethylsulfoxide Reductase, domain 2"/>
    <property type="match status" value="1"/>
</dbReference>
<evidence type="ECO:0000256" key="2">
    <source>
        <dbReference type="ARBA" id="ARBA00022723"/>
    </source>
</evidence>
<evidence type="ECO:0000259" key="6">
    <source>
        <dbReference type="PROSITE" id="PS51669"/>
    </source>
</evidence>
<dbReference type="SUPFAM" id="SSF53706">
    <property type="entry name" value="Formate dehydrogenase/DMSO reductase, domains 1-3"/>
    <property type="match status" value="1"/>
</dbReference>
<dbReference type="Pfam" id="PF00384">
    <property type="entry name" value="Molybdopterin"/>
    <property type="match status" value="1"/>
</dbReference>
<dbReference type="GO" id="GO:1990204">
    <property type="term" value="C:oxidoreductase complex"/>
    <property type="evidence" value="ECO:0007669"/>
    <property type="project" value="UniProtKB-ARBA"/>
</dbReference>
<accession>A0A1P8KE50</accession>
<keyword evidence="5" id="KW-0411">Iron-sulfur</keyword>
<keyword evidence="3" id="KW-0560">Oxidoreductase</keyword>
<dbReference type="InterPro" id="IPR006963">
    <property type="entry name" value="Mopterin_OxRdtase_4Fe-4S_dom"/>
</dbReference>
<dbReference type="PANTHER" id="PTHR43105">
    <property type="entry name" value="RESPIRATORY NITRATE REDUCTASE"/>
    <property type="match status" value="1"/>
</dbReference>
<sequence>MPHLHRRACNLCEAICGLQVEVDAGRIVSIKGDPDDPHSRGFICPKALALKDLQEDPDRIRQPMRRTPDGWEPVGWDEALDEAGRAIAAIQKRHGMDALGIYWGNPPTHNHGLVLTMNPVFDALRTRNRYSAASVDQLPQYLVSRLMFGNQLMFPVPDLDHTQFWLILGGNPLASNGSVGSGPDMRSRLKAIQARGGAVVVVDPRRTETAQLASQHLAIRPGGDVWLLLALLQVITSEQLAHPARVLEWSRGLDQVAALVATCTPESVVDATGLDAESIRQLARDFAAAPSAVAYGRLGVCQTPNATLSHWLINLLNLLTGNTDRVGGAMFTTPAFDITGLAKLFAGGGHYARWKSRVRGLPEFSDELPAATLADEMLTPGVGQIKAMLLVAGNPVLSTPNGARLDTAMQQLDYCVAVDFYINESTRHANLILPPVTTWERGNFEAAVNAVQVRNVARYSQAALDAPADSRQDWQILTGLLARVEQHRDAMGWLVGRLRHGVSRVLTPDRLLDIALRLGPHGAWRRAGARLSLGKLRSAQRNLDLGPLQPSLPQALYTADKKVDAVPALMREELVRLLATRGAQTDAAAGLVLIGRRHVRTNNSWMHNYTRLVKGPSGCTLLMHPVDADQRQVFHGDMVSLRSRTGAITVELAVSEDMRPGVVSLPHGWGHDKPGTRLRVARDYAGASVNDVTDELLVDRLSGNAAVNGVVVDVLPMP</sequence>
<organism evidence="7 8">
    <name type="scientific">Rhodoferax saidenbachensis</name>
    <dbReference type="NCBI Taxonomy" id="1484693"/>
    <lineage>
        <taxon>Bacteria</taxon>
        <taxon>Pseudomonadati</taxon>
        <taxon>Pseudomonadota</taxon>
        <taxon>Betaproteobacteria</taxon>
        <taxon>Burkholderiales</taxon>
        <taxon>Comamonadaceae</taxon>
        <taxon>Rhodoferax</taxon>
    </lineage>
</organism>
<dbReference type="GO" id="GO:0016020">
    <property type="term" value="C:membrane"/>
    <property type="evidence" value="ECO:0007669"/>
    <property type="project" value="TreeGrafter"/>
</dbReference>
<dbReference type="PANTHER" id="PTHR43105:SF9">
    <property type="entry name" value="NADPH-FE(3+) OXIDOREDUCTASE SUBUNIT ALPHA"/>
    <property type="match status" value="1"/>
</dbReference>
<keyword evidence="8" id="KW-1185">Reference proteome</keyword>
<dbReference type="InterPro" id="IPR009010">
    <property type="entry name" value="Asp_de-COase-like_dom_sf"/>
</dbReference>
<dbReference type="GO" id="GO:0046872">
    <property type="term" value="F:metal ion binding"/>
    <property type="evidence" value="ECO:0007669"/>
    <property type="project" value="UniProtKB-KW"/>
</dbReference>
<dbReference type="RefSeq" id="WP_029706520.1">
    <property type="nucleotide sequence ID" value="NZ_CP019239.1"/>
</dbReference>
<dbReference type="EMBL" id="CP019239">
    <property type="protein sequence ID" value="APW44310.1"/>
    <property type="molecule type" value="Genomic_DNA"/>
</dbReference>
<dbReference type="SMART" id="SM00926">
    <property type="entry name" value="Molybdop_Fe4S4"/>
    <property type="match status" value="1"/>
</dbReference>
<dbReference type="InterPro" id="IPR006656">
    <property type="entry name" value="Mopterin_OxRdtase"/>
</dbReference>